<proteinExistence type="inferred from homology"/>
<comment type="pathway">
    <text evidence="3 4">Cofactor biosynthesis; coenzyme A biosynthesis; CoA from (R)-pantothenate: step 3/5.</text>
</comment>
<comment type="pathway">
    <text evidence="3 4">Cofactor biosynthesis; coenzyme A biosynthesis; CoA from (R)-pantothenate: step 2/5.</text>
</comment>
<dbReference type="NCBIfam" id="TIGR00521">
    <property type="entry name" value="coaBC_dfp"/>
    <property type="match status" value="1"/>
</dbReference>
<keyword evidence="3 4" id="KW-0436">Ligase</keyword>
<feature type="binding site" evidence="3">
    <location>
        <position position="339"/>
    </location>
    <ligand>
        <name>CTP</name>
        <dbReference type="ChEBI" id="CHEBI:37563"/>
    </ligand>
</feature>
<dbReference type="SUPFAM" id="SSF102645">
    <property type="entry name" value="CoaB-like"/>
    <property type="match status" value="1"/>
</dbReference>
<keyword evidence="1 3" id="KW-0210">Decarboxylase</keyword>
<dbReference type="AlphaFoldDB" id="A0A1K2I716"/>
<name>A0A1K2I716_9LACO</name>
<reference evidence="7" key="1">
    <citation type="submission" date="2016-11" db="EMBL/GenBank/DDBJ databases">
        <authorList>
            <person name="Jaros S."/>
            <person name="Januszkiewicz K."/>
            <person name="Wedrychowicz H."/>
        </authorList>
    </citation>
    <scope>NUCLEOTIDE SEQUENCE</scope>
    <source>
        <strain evidence="7">ACA-DC 565</strain>
    </source>
</reference>
<evidence type="ECO:0000259" key="6">
    <source>
        <dbReference type="Pfam" id="PF04127"/>
    </source>
</evidence>
<accession>A0A1K2I716</accession>
<dbReference type="EC" id="4.1.1.36" evidence="3"/>
<comment type="catalytic activity">
    <reaction evidence="3 4">
        <text>(R)-4'-phosphopantothenate + L-cysteine + CTP = N-[(R)-4-phosphopantothenoyl]-L-cysteine + CMP + diphosphate + H(+)</text>
        <dbReference type="Rhea" id="RHEA:19397"/>
        <dbReference type="ChEBI" id="CHEBI:10986"/>
        <dbReference type="ChEBI" id="CHEBI:15378"/>
        <dbReference type="ChEBI" id="CHEBI:33019"/>
        <dbReference type="ChEBI" id="CHEBI:35235"/>
        <dbReference type="ChEBI" id="CHEBI:37563"/>
        <dbReference type="ChEBI" id="CHEBI:59458"/>
        <dbReference type="ChEBI" id="CHEBI:60377"/>
        <dbReference type="EC" id="6.3.2.5"/>
    </reaction>
</comment>
<comment type="cofactor">
    <cofactor evidence="3">
        <name>FMN</name>
        <dbReference type="ChEBI" id="CHEBI:58210"/>
    </cofactor>
    <text evidence="3">Binds 1 FMN per subunit.</text>
</comment>
<evidence type="ECO:0000256" key="1">
    <source>
        <dbReference type="ARBA" id="ARBA00022793"/>
    </source>
</evidence>
<dbReference type="InterPro" id="IPR005252">
    <property type="entry name" value="CoaBC"/>
</dbReference>
<dbReference type="Pfam" id="PF02441">
    <property type="entry name" value="Flavoprotein"/>
    <property type="match status" value="1"/>
</dbReference>
<feature type="binding site" evidence="3">
    <location>
        <begin position="307"/>
        <end position="310"/>
    </location>
    <ligand>
        <name>CTP</name>
        <dbReference type="ChEBI" id="CHEBI:37563"/>
    </ligand>
</feature>
<comment type="function">
    <text evidence="3">Catalyzes two sequential steps in the biosynthesis of coenzyme A. In the first step cysteine is conjugated to 4'-phosphopantothenate to form 4-phosphopantothenoylcysteine. In the second step the latter compound is decarboxylated to form 4'-phosphopantotheine.</text>
</comment>
<protein>
    <recommendedName>
        <fullName evidence="3">Coenzyme A biosynthesis bifunctional protein CoaBC</fullName>
    </recommendedName>
    <alternativeName>
        <fullName evidence="3">DNA/pantothenate metabolism flavoprotein</fullName>
    </alternativeName>
    <alternativeName>
        <fullName evidence="3">Phosphopantothenoylcysteine synthetase/decarboxylase</fullName>
        <shortName evidence="3">PPCS-PPCDC</shortName>
    </alternativeName>
    <domain>
        <recommendedName>
            <fullName evidence="3">Phosphopantothenoylcysteine decarboxylase</fullName>
            <shortName evidence="3">PPC decarboxylase</shortName>
            <shortName evidence="3">PPC-DC</shortName>
            <ecNumber evidence="3">4.1.1.36</ecNumber>
        </recommendedName>
        <alternativeName>
            <fullName evidence="3">CoaC</fullName>
        </alternativeName>
    </domain>
    <domain>
        <recommendedName>
            <fullName evidence="3">Phosphopantothenate--cysteine ligase</fullName>
            <ecNumber evidence="3">6.3.2.5</ecNumber>
        </recommendedName>
        <alternativeName>
            <fullName evidence="3">CoaB</fullName>
        </alternativeName>
        <alternativeName>
            <fullName evidence="3">Phosphopantothenoylcysteine synthetase</fullName>
            <shortName evidence="3">PPC synthetase</shortName>
            <shortName evidence="3">PPC-S</shortName>
        </alternativeName>
    </domain>
</protein>
<comment type="function">
    <text evidence="4">Catalyzes two steps in the biosynthesis of coenzyme A. In the first step cysteine is conjugated to 4'-phosphopantothenate to form 4-phosphopantothenoylcysteine, in the latter compound is decarboxylated to form 4'-phosphopantotheine.</text>
</comment>
<dbReference type="InterPro" id="IPR007085">
    <property type="entry name" value="DNA/pantothenate-metab_flavo_C"/>
</dbReference>
<feature type="binding site" evidence="3">
    <location>
        <position position="291"/>
    </location>
    <ligand>
        <name>CTP</name>
        <dbReference type="ChEBI" id="CHEBI:37563"/>
    </ligand>
</feature>
<dbReference type="GO" id="GO:0004632">
    <property type="term" value="F:phosphopantothenate--cysteine ligase activity"/>
    <property type="evidence" value="ECO:0007669"/>
    <property type="project" value="UniProtKB-UniRule"/>
</dbReference>
<comment type="cofactor">
    <cofactor evidence="3">
        <name>Mg(2+)</name>
        <dbReference type="ChEBI" id="CHEBI:18420"/>
    </cofactor>
</comment>
<dbReference type="HAMAP" id="MF_02225">
    <property type="entry name" value="CoaBC"/>
    <property type="match status" value="1"/>
</dbReference>
<evidence type="ECO:0000256" key="2">
    <source>
        <dbReference type="ARBA" id="ARBA00023239"/>
    </source>
</evidence>
<keyword evidence="3" id="KW-0479">Metal-binding</keyword>
<dbReference type="UniPathway" id="UPA00241">
    <property type="reaction ID" value="UER00353"/>
</dbReference>
<comment type="similarity">
    <text evidence="3 4">In the N-terminal section; belongs to the HFCD (homo-oligomeric flavin containing Cys decarboxylase) superfamily.</text>
</comment>
<dbReference type="GO" id="GO:0015941">
    <property type="term" value="P:pantothenate catabolic process"/>
    <property type="evidence" value="ECO:0007669"/>
    <property type="project" value="InterPro"/>
</dbReference>
<dbReference type="InterPro" id="IPR036551">
    <property type="entry name" value="Flavin_trans-like"/>
</dbReference>
<sequence length="401" mass="42950">MLTGKHIALYVSGGIAAYKAATLVREFIRQKAQVRVVETAGAQAFVTPLTFQVLSKHEVYTDRFAQLAPDQVAHIELADWTDVAVVAPATADLMAKLATGIADDFASTALLATTAPKFIAPAMNVHMWENPATQRNLAVLKQDGMRIIDPDTGFLAEGYQGKGRFPAPAKIVAEVEADLIAADTTLPLHGQQVLVTAGGTRERLDPVRYLTNDSSGKMGYALALAARNLGAQVTLISTVSQLPVPAGITVVHVDSAAAMRNALLKRFATAAMVIMAAAVADFRPAAPATNKIKKTATTYTLELTKNPDILAELGQRKQHQFLIGFAAETQHLLAYAQRKLAQKQVDMIVANDVSSPHAGFNRDTNEVTVLQPNQAPQPLKVAHKTKIAQQILQLAIAAQTD</sequence>
<keyword evidence="3 4" id="KW-0285">Flavoprotein</keyword>
<feature type="region of interest" description="Phosphopantothenoylcysteine decarboxylase" evidence="3">
    <location>
        <begin position="1"/>
        <end position="192"/>
    </location>
</feature>
<feature type="domain" description="DNA/pantothenate metabolism flavoprotein C-terminal" evidence="6">
    <location>
        <begin position="188"/>
        <end position="394"/>
    </location>
</feature>
<keyword evidence="3" id="KW-0460">Magnesium</keyword>
<dbReference type="EC" id="6.3.2.5" evidence="3"/>
<keyword evidence="3 4" id="KW-0288">FMN</keyword>
<dbReference type="SUPFAM" id="SSF52507">
    <property type="entry name" value="Homo-oligomeric flavin-containing Cys decarboxylases, HFCD"/>
    <property type="match status" value="1"/>
</dbReference>
<dbReference type="GO" id="GO:0010181">
    <property type="term" value="F:FMN binding"/>
    <property type="evidence" value="ECO:0007669"/>
    <property type="project" value="UniProtKB-UniRule"/>
</dbReference>
<feature type="region of interest" description="Phosphopantothenate--cysteine ligase" evidence="3">
    <location>
        <begin position="193"/>
        <end position="401"/>
    </location>
</feature>
<gene>
    <name evidence="3" type="primary">coaBC</name>
    <name evidence="7" type="ORF">LREN565_1291</name>
</gene>
<dbReference type="GO" id="GO:0015937">
    <property type="term" value="P:coenzyme A biosynthetic process"/>
    <property type="evidence" value="ECO:0007669"/>
    <property type="project" value="UniProtKB-UniRule"/>
</dbReference>
<organism evidence="7">
    <name type="scientific">Loigolactobacillus rennini</name>
    <dbReference type="NCBI Taxonomy" id="238013"/>
    <lineage>
        <taxon>Bacteria</taxon>
        <taxon>Bacillati</taxon>
        <taxon>Bacillota</taxon>
        <taxon>Bacilli</taxon>
        <taxon>Lactobacillales</taxon>
        <taxon>Lactobacillaceae</taxon>
        <taxon>Loigolactobacillus</taxon>
    </lineage>
</organism>
<keyword evidence="2 3" id="KW-0456">Lyase</keyword>
<feature type="binding site" evidence="3">
    <location>
        <position position="343"/>
    </location>
    <ligand>
        <name>CTP</name>
        <dbReference type="ChEBI" id="CHEBI:37563"/>
    </ligand>
</feature>
<comment type="caution">
    <text evidence="3">Lacks conserved residue(s) required for the propagation of feature annotation.</text>
</comment>
<dbReference type="Gene3D" id="3.40.50.1950">
    <property type="entry name" value="Flavin prenyltransferase-like"/>
    <property type="match status" value="1"/>
</dbReference>
<dbReference type="GO" id="GO:0004633">
    <property type="term" value="F:phosphopantothenoylcysteine decarboxylase activity"/>
    <property type="evidence" value="ECO:0007669"/>
    <property type="project" value="UniProtKB-UniRule"/>
</dbReference>
<evidence type="ECO:0000256" key="3">
    <source>
        <dbReference type="HAMAP-Rule" id="MF_02225"/>
    </source>
</evidence>
<feature type="domain" description="Flavoprotein" evidence="5">
    <location>
        <begin position="5"/>
        <end position="176"/>
    </location>
</feature>
<dbReference type="GO" id="GO:0046872">
    <property type="term" value="F:metal ion binding"/>
    <property type="evidence" value="ECO:0007669"/>
    <property type="project" value="UniProtKB-KW"/>
</dbReference>
<dbReference type="InterPro" id="IPR003382">
    <property type="entry name" value="Flavoprotein"/>
</dbReference>
<dbReference type="Pfam" id="PF04127">
    <property type="entry name" value="DFP"/>
    <property type="match status" value="1"/>
</dbReference>
<dbReference type="InterPro" id="IPR035929">
    <property type="entry name" value="CoaB-like_sf"/>
</dbReference>
<dbReference type="Gene3D" id="3.40.50.10300">
    <property type="entry name" value="CoaB-like"/>
    <property type="match status" value="1"/>
</dbReference>
<evidence type="ECO:0000256" key="4">
    <source>
        <dbReference type="RuleBase" id="RU364078"/>
    </source>
</evidence>
<keyword evidence="3" id="KW-0511">Multifunctional enzyme</keyword>
<comment type="similarity">
    <text evidence="3 4">In the C-terminal section; belongs to the PPC synthetase family.</text>
</comment>
<evidence type="ECO:0000313" key="7">
    <source>
        <dbReference type="EMBL" id="SFZ88178.1"/>
    </source>
</evidence>
<feature type="binding site" evidence="3">
    <location>
        <position position="325"/>
    </location>
    <ligand>
        <name>CTP</name>
        <dbReference type="ChEBI" id="CHEBI:37563"/>
    </ligand>
</feature>
<comment type="catalytic activity">
    <reaction evidence="3 4">
        <text>N-[(R)-4-phosphopantothenoyl]-L-cysteine + H(+) = (R)-4'-phosphopantetheine + CO2</text>
        <dbReference type="Rhea" id="RHEA:16793"/>
        <dbReference type="ChEBI" id="CHEBI:15378"/>
        <dbReference type="ChEBI" id="CHEBI:16526"/>
        <dbReference type="ChEBI" id="CHEBI:59458"/>
        <dbReference type="ChEBI" id="CHEBI:61723"/>
        <dbReference type="EC" id="4.1.1.36"/>
    </reaction>
</comment>
<feature type="binding site" evidence="3">
    <location>
        <position position="281"/>
    </location>
    <ligand>
        <name>CTP</name>
        <dbReference type="ChEBI" id="CHEBI:37563"/>
    </ligand>
</feature>
<dbReference type="PANTHER" id="PTHR14359:SF6">
    <property type="entry name" value="PHOSPHOPANTOTHENOYLCYSTEINE DECARBOXYLASE"/>
    <property type="match status" value="1"/>
</dbReference>
<dbReference type="PANTHER" id="PTHR14359">
    <property type="entry name" value="HOMO-OLIGOMERIC FLAVIN CONTAINING CYS DECARBOXYLASE FAMILY"/>
    <property type="match status" value="1"/>
</dbReference>
<dbReference type="EMBL" id="LT634362">
    <property type="protein sequence ID" value="SFZ88178.1"/>
    <property type="molecule type" value="Genomic_DNA"/>
</dbReference>
<dbReference type="GO" id="GO:0071513">
    <property type="term" value="C:phosphopantothenoylcysteine decarboxylase complex"/>
    <property type="evidence" value="ECO:0007669"/>
    <property type="project" value="TreeGrafter"/>
</dbReference>
<evidence type="ECO:0000259" key="5">
    <source>
        <dbReference type="Pfam" id="PF02441"/>
    </source>
</evidence>